<protein>
    <submittedName>
        <fullName evidence="2">Uncharacterized protein</fullName>
    </submittedName>
</protein>
<sequence>MATVTLLDLCSSTVVIYAALLSLIEHVRAHTRRLIVGQTSKEANHRSLYSARLMNGAGCWRTVGSLNQGYGGALFEFLQTFVKPELTMAKSKGKRVADDTVDEEVKIKAAFRANA</sequence>
<gene>
    <name evidence="2" type="ORF">CYLTODRAFT_459998</name>
</gene>
<accession>A0A0D7AVH3</accession>
<dbReference type="Proteomes" id="UP000054007">
    <property type="component" value="Unassembled WGS sequence"/>
</dbReference>
<feature type="transmembrane region" description="Helical" evidence="1">
    <location>
        <begin position="6"/>
        <end position="24"/>
    </location>
</feature>
<evidence type="ECO:0000256" key="1">
    <source>
        <dbReference type="SAM" id="Phobius"/>
    </source>
</evidence>
<dbReference type="EMBL" id="KN880990">
    <property type="protein sequence ID" value="KIY61271.1"/>
    <property type="molecule type" value="Genomic_DNA"/>
</dbReference>
<keyword evidence="1" id="KW-1133">Transmembrane helix</keyword>
<keyword evidence="1" id="KW-0812">Transmembrane</keyword>
<reference evidence="2 3" key="1">
    <citation type="journal article" date="2015" name="Fungal Genet. Biol.">
        <title>Evolution of novel wood decay mechanisms in Agaricales revealed by the genome sequences of Fistulina hepatica and Cylindrobasidium torrendii.</title>
        <authorList>
            <person name="Floudas D."/>
            <person name="Held B.W."/>
            <person name="Riley R."/>
            <person name="Nagy L.G."/>
            <person name="Koehler G."/>
            <person name="Ransdell A.S."/>
            <person name="Younus H."/>
            <person name="Chow J."/>
            <person name="Chiniquy J."/>
            <person name="Lipzen A."/>
            <person name="Tritt A."/>
            <person name="Sun H."/>
            <person name="Haridas S."/>
            <person name="LaButti K."/>
            <person name="Ohm R.A."/>
            <person name="Kues U."/>
            <person name="Blanchette R.A."/>
            <person name="Grigoriev I.V."/>
            <person name="Minto R.E."/>
            <person name="Hibbett D.S."/>
        </authorList>
    </citation>
    <scope>NUCLEOTIDE SEQUENCE [LARGE SCALE GENOMIC DNA]</scope>
    <source>
        <strain evidence="2 3">FP15055 ss-10</strain>
    </source>
</reference>
<keyword evidence="3" id="KW-1185">Reference proteome</keyword>
<keyword evidence="1" id="KW-0472">Membrane</keyword>
<evidence type="ECO:0000313" key="2">
    <source>
        <dbReference type="EMBL" id="KIY61271.1"/>
    </source>
</evidence>
<name>A0A0D7AVH3_9AGAR</name>
<dbReference type="AlphaFoldDB" id="A0A0D7AVH3"/>
<proteinExistence type="predicted"/>
<organism evidence="2 3">
    <name type="scientific">Cylindrobasidium torrendii FP15055 ss-10</name>
    <dbReference type="NCBI Taxonomy" id="1314674"/>
    <lineage>
        <taxon>Eukaryota</taxon>
        <taxon>Fungi</taxon>
        <taxon>Dikarya</taxon>
        <taxon>Basidiomycota</taxon>
        <taxon>Agaricomycotina</taxon>
        <taxon>Agaricomycetes</taxon>
        <taxon>Agaricomycetidae</taxon>
        <taxon>Agaricales</taxon>
        <taxon>Marasmiineae</taxon>
        <taxon>Physalacriaceae</taxon>
        <taxon>Cylindrobasidium</taxon>
    </lineage>
</organism>
<evidence type="ECO:0000313" key="3">
    <source>
        <dbReference type="Proteomes" id="UP000054007"/>
    </source>
</evidence>